<sequence>MSETKKIDRRSKVEKFKENPFRADAVACVELKHKTLTFGTGESLVNPETGEYHGEAAYKQTRVVDSAKFVMMYQAYQTMYWQLTSAAQKVMRAVLYQISEEAINKDQIYLNWDVADEIFKAEGMKVGRSTYFKGISELSEKRVVAPATRDNIYFFNPALIFNGNRAIFAQEIVKADPTIEVEAQKIRAQKALDASRDLDANTLKTIGDSIKR</sequence>
<reference evidence="2" key="1">
    <citation type="submission" date="2016-07" db="EMBL/GenBank/DDBJ databases">
        <title>Nontailed viruses are major unrecognized killers of bacteria in the ocean.</title>
        <authorList>
            <person name="Kauffman K."/>
            <person name="Hussain F."/>
            <person name="Yang J."/>
            <person name="Arevalo P."/>
            <person name="Brown J."/>
            <person name="Cutler M."/>
            <person name="Kelly L."/>
            <person name="Polz M.F."/>
        </authorList>
    </citation>
    <scope>NUCLEOTIDE SEQUENCE [LARGE SCALE GENOMIC DNA]</scope>
    <source>
        <strain evidence="2">10N.261.48.B5</strain>
    </source>
</reference>
<organism evidence="1 2">
    <name type="scientific">Vibrio splendidus</name>
    <dbReference type="NCBI Taxonomy" id="29497"/>
    <lineage>
        <taxon>Bacteria</taxon>
        <taxon>Pseudomonadati</taxon>
        <taxon>Pseudomonadota</taxon>
        <taxon>Gammaproteobacteria</taxon>
        <taxon>Vibrionales</taxon>
        <taxon>Vibrionaceae</taxon>
        <taxon>Vibrio</taxon>
    </lineage>
</organism>
<evidence type="ECO:0000313" key="1">
    <source>
        <dbReference type="EMBL" id="PMM39245.1"/>
    </source>
</evidence>
<gene>
    <name evidence="1" type="ORF">BCT54_02125</name>
</gene>
<evidence type="ECO:0000313" key="2">
    <source>
        <dbReference type="Proteomes" id="UP000235533"/>
    </source>
</evidence>
<proteinExistence type="predicted"/>
<dbReference type="EMBL" id="MCZF01000316">
    <property type="protein sequence ID" value="PMM39245.1"/>
    <property type="molecule type" value="Genomic_DNA"/>
</dbReference>
<dbReference type="RefSeq" id="WP_102554385.1">
    <property type="nucleotide sequence ID" value="NZ_MCZF01000316.1"/>
</dbReference>
<protein>
    <recommendedName>
        <fullName evidence="3">Plasmid replication protein RepL domain-containing protein</fullName>
    </recommendedName>
</protein>
<dbReference type="AlphaFoldDB" id="A0A2N7JHX6"/>
<dbReference type="Proteomes" id="UP000235533">
    <property type="component" value="Unassembled WGS sequence"/>
</dbReference>
<comment type="caution">
    <text evidence="1">The sequence shown here is derived from an EMBL/GenBank/DDBJ whole genome shotgun (WGS) entry which is preliminary data.</text>
</comment>
<accession>A0A2N7JHX6</accession>
<name>A0A2N7JHX6_VIBSP</name>
<evidence type="ECO:0008006" key="3">
    <source>
        <dbReference type="Google" id="ProtNLM"/>
    </source>
</evidence>